<evidence type="ECO:0000313" key="2">
    <source>
        <dbReference type="EMBL" id="KRM67816.1"/>
    </source>
</evidence>
<dbReference type="Pfam" id="PF01248">
    <property type="entry name" value="Ribosomal_L7Ae"/>
    <property type="match status" value="1"/>
</dbReference>
<dbReference type="STRING" id="1423781.FD06_GL000536"/>
<dbReference type="AlphaFoldDB" id="A0A0R2AKS6"/>
<dbReference type="RefSeq" id="WP_056966805.1">
    <property type="nucleotide sequence ID" value="NZ_AYYQ01000035.1"/>
</dbReference>
<dbReference type="PATRIC" id="fig|1423781.4.peg.549"/>
<evidence type="ECO:0000259" key="1">
    <source>
        <dbReference type="Pfam" id="PF01248"/>
    </source>
</evidence>
<keyword evidence="3" id="KW-1185">Reference proteome</keyword>
<name>A0A0R2AKS6_9LACO</name>
<reference evidence="2 3" key="1">
    <citation type="journal article" date="2015" name="Genome Announc.">
        <title>Expanding the biotechnology potential of lactobacilli through comparative genomics of 213 strains and associated genera.</title>
        <authorList>
            <person name="Sun Z."/>
            <person name="Harris H.M."/>
            <person name="McCann A."/>
            <person name="Guo C."/>
            <person name="Argimon S."/>
            <person name="Zhang W."/>
            <person name="Yang X."/>
            <person name="Jeffery I.B."/>
            <person name="Cooney J.C."/>
            <person name="Kagawa T.F."/>
            <person name="Liu W."/>
            <person name="Song Y."/>
            <person name="Salvetti E."/>
            <person name="Wrobel A."/>
            <person name="Rasinkangas P."/>
            <person name="Parkhill J."/>
            <person name="Rea M.C."/>
            <person name="O'Sullivan O."/>
            <person name="Ritari J."/>
            <person name="Douillard F.P."/>
            <person name="Paul Ross R."/>
            <person name="Yang R."/>
            <person name="Briner A.E."/>
            <person name="Felis G.E."/>
            <person name="de Vos W.M."/>
            <person name="Barrangou R."/>
            <person name="Klaenhammer T.R."/>
            <person name="Caufield P.W."/>
            <person name="Cui Y."/>
            <person name="Zhang H."/>
            <person name="O'Toole P.W."/>
        </authorList>
    </citation>
    <scope>NUCLEOTIDE SEQUENCE [LARGE SCALE GENOMIC DNA]</scope>
    <source>
        <strain evidence="2 3">DSM 23829</strain>
    </source>
</reference>
<dbReference type="SUPFAM" id="SSF55315">
    <property type="entry name" value="L30e-like"/>
    <property type="match status" value="1"/>
</dbReference>
<dbReference type="EMBL" id="AYYQ01000035">
    <property type="protein sequence ID" value="KRM67816.1"/>
    <property type="molecule type" value="Genomic_DNA"/>
</dbReference>
<sequence length="110" mass="12297">MKNNILDQKFLNLIGIAKRAGKIVTGEDIILNSIKKNKVHFLLIASDTGSSVYKKFNDKAKFYNIPTNCKFNKSQISDAIGMKRTILGIDDLGFSKKLSELTMQNNEKGT</sequence>
<gene>
    <name evidence="2" type="ORF">FD06_GL000536</name>
</gene>
<dbReference type="Proteomes" id="UP000052012">
    <property type="component" value="Unassembled WGS sequence"/>
</dbReference>
<comment type="caution">
    <text evidence="2">The sequence shown here is derived from an EMBL/GenBank/DDBJ whole genome shotgun (WGS) entry which is preliminary data.</text>
</comment>
<dbReference type="Gene3D" id="3.30.1330.30">
    <property type="match status" value="1"/>
</dbReference>
<organism evidence="2 3">
    <name type="scientific">Apilactobacillus ozensis DSM 23829 = JCM 17196</name>
    <dbReference type="NCBI Taxonomy" id="1423781"/>
    <lineage>
        <taxon>Bacteria</taxon>
        <taxon>Bacillati</taxon>
        <taxon>Bacillota</taxon>
        <taxon>Bacilli</taxon>
        <taxon>Lactobacillales</taxon>
        <taxon>Lactobacillaceae</taxon>
        <taxon>Apilactobacillus</taxon>
    </lineage>
</organism>
<dbReference type="OrthoDB" id="9794863at2"/>
<dbReference type="InterPro" id="IPR004038">
    <property type="entry name" value="Ribosomal_eL8/eL30/eS12/Gad45"/>
</dbReference>
<dbReference type="InterPro" id="IPR029064">
    <property type="entry name" value="Ribosomal_eL30-like_sf"/>
</dbReference>
<proteinExistence type="predicted"/>
<accession>A0A0R2AKS6</accession>
<evidence type="ECO:0000313" key="3">
    <source>
        <dbReference type="Proteomes" id="UP000052012"/>
    </source>
</evidence>
<protein>
    <recommendedName>
        <fullName evidence="1">Ribosomal protein eL8/eL30/eS12/Gadd45 domain-containing protein</fullName>
    </recommendedName>
</protein>
<feature type="domain" description="Ribosomal protein eL8/eL30/eS12/Gadd45" evidence="1">
    <location>
        <begin position="10"/>
        <end position="98"/>
    </location>
</feature>